<feature type="region of interest" description="Disordered" evidence="5">
    <location>
        <begin position="416"/>
        <end position="474"/>
    </location>
</feature>
<evidence type="ECO:0000313" key="8">
    <source>
        <dbReference type="EMBL" id="GGZ96332.1"/>
    </source>
</evidence>
<dbReference type="PANTHER" id="PTHR37326:SF2">
    <property type="entry name" value="SUCCINYLGLUTAMATE DESUCCINYLASE_ASPARTOACYLASE FAMILY PROTEIN"/>
    <property type="match status" value="1"/>
</dbReference>
<dbReference type="Proteomes" id="UP000614811">
    <property type="component" value="Unassembled WGS sequence"/>
</dbReference>
<dbReference type="CDD" id="cd06251">
    <property type="entry name" value="M14_ASTE_ASPA-like"/>
    <property type="match status" value="1"/>
</dbReference>
<accession>A0A918VHD6</accession>
<keyword evidence="3" id="KW-0378">Hydrolase</keyword>
<dbReference type="Pfam" id="PF24827">
    <property type="entry name" value="AstE_AspA_cat"/>
    <property type="match status" value="1"/>
</dbReference>
<feature type="compositionally biased region" description="Acidic residues" evidence="5">
    <location>
        <begin position="443"/>
        <end position="474"/>
    </location>
</feature>
<feature type="region of interest" description="Disordered" evidence="5">
    <location>
        <begin position="49"/>
        <end position="89"/>
    </location>
</feature>
<keyword evidence="2" id="KW-0479">Metal-binding</keyword>
<evidence type="ECO:0000256" key="5">
    <source>
        <dbReference type="SAM" id="MobiDB-lite"/>
    </source>
</evidence>
<evidence type="ECO:0000256" key="3">
    <source>
        <dbReference type="ARBA" id="ARBA00022801"/>
    </source>
</evidence>
<dbReference type="SUPFAM" id="SSF53187">
    <property type="entry name" value="Zn-dependent exopeptidases"/>
    <property type="match status" value="1"/>
</dbReference>
<dbReference type="GO" id="GO:0046872">
    <property type="term" value="F:metal ion binding"/>
    <property type="evidence" value="ECO:0007669"/>
    <property type="project" value="UniProtKB-KW"/>
</dbReference>
<keyword evidence="9" id="KW-1185">Reference proteome</keyword>
<dbReference type="AlphaFoldDB" id="A0A918VHD6"/>
<dbReference type="Gene3D" id="3.40.630.10">
    <property type="entry name" value="Zn peptidases"/>
    <property type="match status" value="1"/>
</dbReference>
<sequence length="474" mass="50748">MHQVFTKPLVLSSLLGLFANDYAYAQTSAATDSVPDQTILVQTDVADNTEPLQDNAVPPSTTAKAIPTPGTEDADGIEPATRAPNVEDEPLPAELTILKQIVKPGKSAVLKWEVEATFVDASAPVPVLVVNGTTPGPTLCLTAAIHGDELNGIEIVRRVVHEIDPEKLTGAVIGVPIVNLQGFQRANRYLPDRRDLNRYFPGRIKGSYASRIAHSFFSEIISHCDFLVDLHTGSLSRTNLPQIRANLMIPEVAALAEKMGSIVVLQSKGASGTLRRAATEAGIPAVTLEAGAPNNLQKDAVESGVKSVLSAMDSLGLTAPKPFWKRSQEPVFYQSTWIRARKGGILFSKVELGDTVKKGSVLGLLSDPISNRTTKIIAPIEGRVIGMALNQVMYPGFAAYHIGLKSSIVDAAQPQDLIPEEPSPDASDPDIAETSSTDIPTSETEEIDSDEAEFDVDESTSIEEMELPTVDADD</sequence>
<dbReference type="GO" id="GO:0016788">
    <property type="term" value="F:hydrolase activity, acting on ester bonds"/>
    <property type="evidence" value="ECO:0007669"/>
    <property type="project" value="InterPro"/>
</dbReference>
<evidence type="ECO:0000259" key="7">
    <source>
        <dbReference type="Pfam" id="PF24827"/>
    </source>
</evidence>
<keyword evidence="6" id="KW-0732">Signal</keyword>
<gene>
    <name evidence="8" type="ORF">GCM10008090_00700</name>
</gene>
<proteinExistence type="predicted"/>
<keyword evidence="4" id="KW-0862">Zinc</keyword>
<evidence type="ECO:0000256" key="2">
    <source>
        <dbReference type="ARBA" id="ARBA00022723"/>
    </source>
</evidence>
<name>A0A918VHD6_9GAMM</name>
<dbReference type="InterPro" id="IPR055438">
    <property type="entry name" value="AstE_AspA_cat"/>
</dbReference>
<reference evidence="8" key="2">
    <citation type="submission" date="2020-09" db="EMBL/GenBank/DDBJ databases">
        <authorList>
            <person name="Sun Q."/>
            <person name="Kim S."/>
        </authorList>
    </citation>
    <scope>NUCLEOTIDE SEQUENCE</scope>
    <source>
        <strain evidence="8">KCTC 12711</strain>
    </source>
</reference>
<comment type="cofactor">
    <cofactor evidence="1">
        <name>Zn(2+)</name>
        <dbReference type="ChEBI" id="CHEBI:29105"/>
    </cofactor>
</comment>
<comment type="caution">
    <text evidence="8">The sequence shown here is derived from an EMBL/GenBank/DDBJ whole genome shotgun (WGS) entry which is preliminary data.</text>
</comment>
<dbReference type="RefSeq" id="WP_189398022.1">
    <property type="nucleotide sequence ID" value="NZ_BMXA01000001.1"/>
</dbReference>
<dbReference type="InterPro" id="IPR053138">
    <property type="entry name" value="N-alpha-Ac-DABA_deacetylase"/>
</dbReference>
<feature type="signal peptide" evidence="6">
    <location>
        <begin position="1"/>
        <end position="25"/>
    </location>
</feature>
<feature type="domain" description="Succinylglutamate desuccinylase/Aspartoacylase catalytic" evidence="7">
    <location>
        <begin position="135"/>
        <end position="314"/>
    </location>
</feature>
<evidence type="ECO:0000256" key="6">
    <source>
        <dbReference type="SAM" id="SignalP"/>
    </source>
</evidence>
<dbReference type="EMBL" id="BMXA01000001">
    <property type="protein sequence ID" value="GGZ96332.1"/>
    <property type="molecule type" value="Genomic_DNA"/>
</dbReference>
<dbReference type="PANTHER" id="PTHR37326">
    <property type="entry name" value="BLL3975 PROTEIN"/>
    <property type="match status" value="1"/>
</dbReference>
<organism evidence="8 9">
    <name type="scientific">Arenicella chitinivorans</name>
    <dbReference type="NCBI Taxonomy" id="1329800"/>
    <lineage>
        <taxon>Bacteria</taxon>
        <taxon>Pseudomonadati</taxon>
        <taxon>Pseudomonadota</taxon>
        <taxon>Gammaproteobacteria</taxon>
        <taxon>Arenicellales</taxon>
        <taxon>Arenicellaceae</taxon>
        <taxon>Arenicella</taxon>
    </lineage>
</organism>
<protein>
    <recommendedName>
        <fullName evidence="7">Succinylglutamate desuccinylase/Aspartoacylase catalytic domain-containing protein</fullName>
    </recommendedName>
</protein>
<reference evidence="8" key="1">
    <citation type="journal article" date="2014" name="Int. J. Syst. Evol. Microbiol.">
        <title>Complete genome sequence of Corynebacterium casei LMG S-19264T (=DSM 44701T), isolated from a smear-ripened cheese.</title>
        <authorList>
            <consortium name="US DOE Joint Genome Institute (JGI-PGF)"/>
            <person name="Walter F."/>
            <person name="Albersmeier A."/>
            <person name="Kalinowski J."/>
            <person name="Ruckert C."/>
        </authorList>
    </citation>
    <scope>NUCLEOTIDE SEQUENCE</scope>
    <source>
        <strain evidence="8">KCTC 12711</strain>
    </source>
</reference>
<evidence type="ECO:0000313" key="9">
    <source>
        <dbReference type="Proteomes" id="UP000614811"/>
    </source>
</evidence>
<feature type="compositionally biased region" description="Acidic residues" evidence="5">
    <location>
        <begin position="418"/>
        <end position="431"/>
    </location>
</feature>
<evidence type="ECO:0000256" key="1">
    <source>
        <dbReference type="ARBA" id="ARBA00001947"/>
    </source>
</evidence>
<feature type="chain" id="PRO_5037713207" description="Succinylglutamate desuccinylase/Aspartoacylase catalytic domain-containing protein" evidence="6">
    <location>
        <begin position="26"/>
        <end position="474"/>
    </location>
</feature>
<evidence type="ECO:0000256" key="4">
    <source>
        <dbReference type="ARBA" id="ARBA00022833"/>
    </source>
</evidence>